<feature type="compositionally biased region" description="Acidic residues" evidence="12">
    <location>
        <begin position="789"/>
        <end position="807"/>
    </location>
</feature>
<dbReference type="OrthoDB" id="424012at2759"/>
<evidence type="ECO:0000256" key="2">
    <source>
        <dbReference type="ARBA" id="ARBA00007738"/>
    </source>
</evidence>
<feature type="domain" description="Histone deacetylase" evidence="13">
    <location>
        <begin position="2"/>
        <end position="292"/>
    </location>
</feature>
<dbReference type="SUPFAM" id="SSF52768">
    <property type="entry name" value="Arginase/deacetylase"/>
    <property type="match status" value="1"/>
</dbReference>
<feature type="repeat" description="ANK" evidence="10">
    <location>
        <begin position="457"/>
        <end position="479"/>
    </location>
</feature>
<evidence type="ECO:0000313" key="14">
    <source>
        <dbReference type="EMBL" id="KAG2446967.1"/>
    </source>
</evidence>
<dbReference type="SUPFAM" id="SSF48403">
    <property type="entry name" value="Ankyrin repeat"/>
    <property type="match status" value="1"/>
</dbReference>
<keyword evidence="5" id="KW-0378">Hydrolase</keyword>
<evidence type="ECO:0000256" key="9">
    <source>
        <dbReference type="ARBA" id="ARBA00023242"/>
    </source>
</evidence>
<dbReference type="AlphaFoldDB" id="A0A835WGA7"/>
<feature type="compositionally biased region" description="Gly residues" evidence="12">
    <location>
        <begin position="811"/>
        <end position="820"/>
    </location>
</feature>
<dbReference type="EC" id="3.5.1.98" evidence="3"/>
<dbReference type="GO" id="GO:0000118">
    <property type="term" value="C:histone deacetylase complex"/>
    <property type="evidence" value="ECO:0007669"/>
    <property type="project" value="TreeGrafter"/>
</dbReference>
<dbReference type="InterPro" id="IPR036770">
    <property type="entry name" value="Ankyrin_rpt-contain_sf"/>
</dbReference>
<dbReference type="Pfam" id="PF12796">
    <property type="entry name" value="Ank_2"/>
    <property type="match status" value="2"/>
</dbReference>
<dbReference type="GO" id="GO:0005737">
    <property type="term" value="C:cytoplasm"/>
    <property type="evidence" value="ECO:0007669"/>
    <property type="project" value="TreeGrafter"/>
</dbReference>
<evidence type="ECO:0000256" key="5">
    <source>
        <dbReference type="ARBA" id="ARBA00022801"/>
    </source>
</evidence>
<dbReference type="GO" id="GO:0040029">
    <property type="term" value="P:epigenetic regulation of gene expression"/>
    <property type="evidence" value="ECO:0007669"/>
    <property type="project" value="TreeGrafter"/>
</dbReference>
<evidence type="ECO:0000313" key="15">
    <source>
        <dbReference type="Proteomes" id="UP000613740"/>
    </source>
</evidence>
<evidence type="ECO:0000256" key="12">
    <source>
        <dbReference type="SAM" id="MobiDB-lite"/>
    </source>
</evidence>
<dbReference type="PANTHER" id="PTHR10625">
    <property type="entry name" value="HISTONE DEACETYLASE HDAC1-RELATED"/>
    <property type="match status" value="1"/>
</dbReference>
<dbReference type="GO" id="GO:0141221">
    <property type="term" value="F:histone deacetylase activity, hydrolytic mechanism"/>
    <property type="evidence" value="ECO:0007669"/>
    <property type="project" value="UniProtKB-EC"/>
</dbReference>
<keyword evidence="7" id="KW-0805">Transcription regulation</keyword>
<reference evidence="14" key="1">
    <citation type="journal article" date="2020" name="bioRxiv">
        <title>Comparative genomics of Chlamydomonas.</title>
        <authorList>
            <person name="Craig R.J."/>
            <person name="Hasan A.R."/>
            <person name="Ness R.W."/>
            <person name="Keightley P.D."/>
        </authorList>
    </citation>
    <scope>NUCLEOTIDE SEQUENCE</scope>
    <source>
        <strain evidence="14">CCAP 11/173</strain>
    </source>
</reference>
<gene>
    <name evidence="14" type="ORF">HYH02_008121</name>
</gene>
<keyword evidence="4" id="KW-0678">Repressor</keyword>
<dbReference type="InterPro" id="IPR002110">
    <property type="entry name" value="Ankyrin_rpt"/>
</dbReference>
<dbReference type="Gene3D" id="3.40.800.20">
    <property type="entry name" value="Histone deacetylase domain"/>
    <property type="match status" value="1"/>
</dbReference>
<dbReference type="InterPro" id="IPR023801">
    <property type="entry name" value="His_deacetylse_dom"/>
</dbReference>
<dbReference type="PANTHER" id="PTHR10625:SF5">
    <property type="entry name" value="HISTONE DEACETYLASE"/>
    <property type="match status" value="1"/>
</dbReference>
<keyword evidence="10" id="KW-0040">ANK repeat</keyword>
<comment type="similarity">
    <text evidence="2">Belongs to the histone deacetylase family. HD type 2 subfamily.</text>
</comment>
<dbReference type="Proteomes" id="UP000613740">
    <property type="component" value="Unassembled WGS sequence"/>
</dbReference>
<evidence type="ECO:0000256" key="7">
    <source>
        <dbReference type="ARBA" id="ARBA00023015"/>
    </source>
</evidence>
<feature type="compositionally biased region" description="Basic residues" evidence="12">
    <location>
        <begin position="588"/>
        <end position="597"/>
    </location>
</feature>
<feature type="compositionally biased region" description="Low complexity" evidence="12">
    <location>
        <begin position="730"/>
        <end position="755"/>
    </location>
</feature>
<sequence>MWRVLQQSGLVDRCSRLPPREAMRTELALCHTEEHIDHVELASQAAGAGGGGPGGGPRYLEDHGASLYWTPGTAQAARMAAGCVIQAVQAVLTGTVKRAMAVVRPPGHHAVCERAMGFCFFNNVAVAASVALQYPGVKRVAIVDWDVHHGNGTQDILEKNPNILTLSLHRYGRGFYPGTGAAGEVGRGPGRGFNVNVPWTAPDRKDVDYVAAFSLVVEPVLTAYDPDLVLVAAGFDAADGDPVGDCSLTPGGYAWMTERLLRFAGGKVVLALEGGYNTGVTAACAAACVRTLLDGATSTPLLPDTQPDTATKRNLEQVYMTQRAHWPLCCAAQRPARSLAAEFEEAWQEMLHHLAAERARLGRFHEVAALRRRLAAAEEALAAAAAQAAKLEQLRRAERRHRSEAAVNSSRLQRLRAKLQLPNDAERLWVAAATGDEEGVRRLLEAGAVDVNVADQQGFTALHHAAAAGEAGVVRLLLEDPDVRVDALDTGRLTPLHHAARNGHHRVVRRLAAAGASLTAVTKLGNTPLHMAVKWRQQRAVRALVRAAEAAAAKAASSGGDPTALAAALLRATNKAGQTVLSQLERRPSRRSSRHLARLVALTEVKREPEEDDEEEEDEEEDEEEEDGAGTGDDDSDEEDSDDDEDDSDDDSKEDSDSGEEAAAVAVANQGAAAGGGGGAGEGRGAGVRDDGGGAGGGDGLMDFQYEPPDPADVERAFWHPHEYAREMAARAAAAAAAGAAPPAASASAVAPVAGAGAGAGAARGKGAKRGRGSDDESSGSSSSSSSSQEEEEEEEEDDDDDDDEDFVAPRGGGSGGGGSSDDDDDEEEESSDESD</sequence>
<keyword evidence="11" id="KW-0175">Coiled coil</keyword>
<feature type="repeat" description="ANK" evidence="10">
    <location>
        <begin position="491"/>
        <end position="523"/>
    </location>
</feature>
<dbReference type="InterPro" id="IPR023696">
    <property type="entry name" value="Ureohydrolase_dom_sf"/>
</dbReference>
<feature type="coiled-coil region" evidence="11">
    <location>
        <begin position="367"/>
        <end position="397"/>
    </location>
</feature>
<dbReference type="PROSITE" id="PS50088">
    <property type="entry name" value="ANK_REPEAT"/>
    <property type="match status" value="2"/>
</dbReference>
<accession>A0A835WGA7</accession>
<keyword evidence="8" id="KW-0804">Transcription</keyword>
<dbReference type="SMART" id="SM00248">
    <property type="entry name" value="ANK"/>
    <property type="match status" value="4"/>
</dbReference>
<feature type="region of interest" description="Disordered" evidence="12">
    <location>
        <begin position="581"/>
        <end position="716"/>
    </location>
</feature>
<feature type="compositionally biased region" description="Gly residues" evidence="12">
    <location>
        <begin position="673"/>
        <end position="686"/>
    </location>
</feature>
<dbReference type="CDD" id="cd09992">
    <property type="entry name" value="HDAC_classII"/>
    <property type="match status" value="1"/>
</dbReference>
<comment type="caution">
    <text evidence="14">The sequence shown here is derived from an EMBL/GenBank/DDBJ whole genome shotgun (WGS) entry which is preliminary data.</text>
</comment>
<organism evidence="14 15">
    <name type="scientific">Chlamydomonas schloesseri</name>
    <dbReference type="NCBI Taxonomy" id="2026947"/>
    <lineage>
        <taxon>Eukaryota</taxon>
        <taxon>Viridiplantae</taxon>
        <taxon>Chlorophyta</taxon>
        <taxon>core chlorophytes</taxon>
        <taxon>Chlorophyceae</taxon>
        <taxon>CS clade</taxon>
        <taxon>Chlamydomonadales</taxon>
        <taxon>Chlamydomonadaceae</taxon>
        <taxon>Chlamydomonas</taxon>
    </lineage>
</organism>
<evidence type="ECO:0000256" key="10">
    <source>
        <dbReference type="PROSITE-ProRule" id="PRU00023"/>
    </source>
</evidence>
<evidence type="ECO:0000256" key="6">
    <source>
        <dbReference type="ARBA" id="ARBA00022853"/>
    </source>
</evidence>
<proteinExistence type="inferred from homology"/>
<dbReference type="EMBL" id="JAEHOD010000024">
    <property type="protein sequence ID" value="KAG2446967.1"/>
    <property type="molecule type" value="Genomic_DNA"/>
</dbReference>
<feature type="region of interest" description="Disordered" evidence="12">
    <location>
        <begin position="729"/>
        <end position="836"/>
    </location>
</feature>
<keyword evidence="15" id="KW-1185">Reference proteome</keyword>
<evidence type="ECO:0000259" key="13">
    <source>
        <dbReference type="Pfam" id="PF00850"/>
    </source>
</evidence>
<evidence type="ECO:0000256" key="8">
    <source>
        <dbReference type="ARBA" id="ARBA00023163"/>
    </source>
</evidence>
<dbReference type="Gene3D" id="1.25.40.20">
    <property type="entry name" value="Ankyrin repeat-containing domain"/>
    <property type="match status" value="2"/>
</dbReference>
<keyword evidence="6" id="KW-0156">Chromatin regulator</keyword>
<evidence type="ECO:0000256" key="3">
    <source>
        <dbReference type="ARBA" id="ARBA00012111"/>
    </source>
</evidence>
<dbReference type="InterPro" id="IPR000286">
    <property type="entry name" value="HDACs"/>
</dbReference>
<dbReference type="Pfam" id="PF00850">
    <property type="entry name" value="Hist_deacetyl"/>
    <property type="match status" value="1"/>
</dbReference>
<dbReference type="PRINTS" id="PR01270">
    <property type="entry name" value="HDASUPER"/>
</dbReference>
<evidence type="ECO:0000256" key="11">
    <source>
        <dbReference type="SAM" id="Coils"/>
    </source>
</evidence>
<dbReference type="PROSITE" id="PS50297">
    <property type="entry name" value="ANK_REP_REGION"/>
    <property type="match status" value="2"/>
</dbReference>
<feature type="compositionally biased region" description="Low complexity" evidence="12">
    <location>
        <begin position="661"/>
        <end position="672"/>
    </location>
</feature>
<feature type="compositionally biased region" description="Low complexity" evidence="12">
    <location>
        <begin position="779"/>
        <end position="788"/>
    </location>
</feature>
<evidence type="ECO:0000256" key="4">
    <source>
        <dbReference type="ARBA" id="ARBA00022491"/>
    </source>
</evidence>
<comment type="subcellular location">
    <subcellularLocation>
        <location evidence="1">Nucleus</location>
    </subcellularLocation>
</comment>
<feature type="compositionally biased region" description="Acidic residues" evidence="12">
    <location>
        <begin position="610"/>
        <end position="660"/>
    </location>
</feature>
<feature type="compositionally biased region" description="Acidic residues" evidence="12">
    <location>
        <begin position="821"/>
        <end position="836"/>
    </location>
</feature>
<keyword evidence="9" id="KW-0539">Nucleus</keyword>
<dbReference type="InterPro" id="IPR037138">
    <property type="entry name" value="His_deacetylse_dom_sf"/>
</dbReference>
<protein>
    <recommendedName>
        <fullName evidence="3">histone deacetylase</fullName>
        <ecNumber evidence="3">3.5.1.98</ecNumber>
    </recommendedName>
</protein>
<evidence type="ECO:0000256" key="1">
    <source>
        <dbReference type="ARBA" id="ARBA00004123"/>
    </source>
</evidence>
<name>A0A835WGA7_9CHLO</name>